<dbReference type="GO" id="GO:0006508">
    <property type="term" value="P:proteolysis"/>
    <property type="evidence" value="ECO:0007669"/>
    <property type="project" value="UniProtKB-KW"/>
</dbReference>
<dbReference type="EMBL" id="JAOQAZ010000037">
    <property type="protein sequence ID" value="KAJ4248090.1"/>
    <property type="molecule type" value="Genomic_DNA"/>
</dbReference>
<feature type="domain" description="Calpain catalytic" evidence="4">
    <location>
        <begin position="135"/>
        <end position="431"/>
    </location>
</feature>
<keyword evidence="2" id="KW-0788">Thiol protease</keyword>
<dbReference type="Pfam" id="PF00648">
    <property type="entry name" value="Peptidase_C2"/>
    <property type="match status" value="1"/>
</dbReference>
<dbReference type="AlphaFoldDB" id="A0A9W8RPK7"/>
<comment type="caution">
    <text evidence="5">The sequence shown here is derived from an EMBL/GenBank/DDBJ whole genome shotgun (WGS) entry which is preliminary data.</text>
</comment>
<keyword evidence="6" id="KW-1185">Reference proteome</keyword>
<dbReference type="SUPFAM" id="SSF54001">
    <property type="entry name" value="Cysteine proteinases"/>
    <property type="match status" value="1"/>
</dbReference>
<dbReference type="SMART" id="SM00230">
    <property type="entry name" value="CysPc"/>
    <property type="match status" value="1"/>
</dbReference>
<feature type="region of interest" description="Disordered" evidence="3">
    <location>
        <begin position="607"/>
        <end position="636"/>
    </location>
</feature>
<evidence type="ECO:0000256" key="1">
    <source>
        <dbReference type="PIRSR" id="PIRSR622684-1"/>
    </source>
</evidence>
<evidence type="ECO:0000313" key="5">
    <source>
        <dbReference type="EMBL" id="KAJ4248090.1"/>
    </source>
</evidence>
<dbReference type="InterPro" id="IPR001300">
    <property type="entry name" value="Peptidase_C2_calpain_cat"/>
</dbReference>
<name>A0A9W8RPK7_9HYPO</name>
<protein>
    <recommendedName>
        <fullName evidence="4">Calpain catalytic domain-containing protein</fullName>
    </recommendedName>
</protein>
<feature type="active site" evidence="1 2">
    <location>
        <position position="369"/>
    </location>
</feature>
<sequence length="667" mass="75444">MYEANKKSPLDSFSASCTNTQPEAAPLSPQGLVSRFWSDYHSKAPGKVISVLSPSLYESSVELEPIPRSHEALSYEEAAQQCRSDLQFIVKECERTNNKFSDLDFDIDKDFSAHDDNCLLGIIRAGDDDEEHCTKPGSVHRIPWIFEKPHFVANDFVSDLRQGSSRNCWWLAALTTVSFRKELVKKLCIARNEECGVYGFVFYRDGGWISTMVDDNLYLTQEDFNQDVYDGTGRRAGLYRKQKQTGSDALFFSRCGDANETWLPLLEKAFAKAHGDYAALDYGWAGTALEDLTGGVTTVIRGDSVLRKELLWRELLNSGDGEFLFSLSTGSQGAKYRNGLILRHDYSVLEAAQIEDGRGNRVSLVKIRNPWGERCPSGHGEWSGAWSNGSPQWTPFMMEKLRHKFKDDGTFWMSFDDVLENFRWIYRTRLFDERWITTQRWMSVDVPWLGGHLKKKFVVEIQHRGIVVFVLSQLDDRYFQDLKGQYEFILHFTLRPLGSSTYICQAQSVHRLDRRSVNCEAMLEAGTYEVVPKIVAERDGHCMPVEKVVRMAARTNPAKLRQVGEQYDFAHAKVGATEDQRLSKGSESPTDRMSALPEISARSVICASGSSPEFESDTESEVDSDSESECETRSSKGRPWNAVCVIGLRVLAQHAGTSISTSGEQHW</sequence>
<dbReference type="Gene3D" id="3.90.70.10">
    <property type="entry name" value="Cysteine proteinases"/>
    <property type="match status" value="1"/>
</dbReference>
<gene>
    <name evidence="5" type="ORF">NW762_012860</name>
</gene>
<proteinExistence type="predicted"/>
<feature type="compositionally biased region" description="Acidic residues" evidence="3">
    <location>
        <begin position="614"/>
        <end position="629"/>
    </location>
</feature>
<dbReference type="PANTHER" id="PTHR10183:SF425">
    <property type="entry name" value="CALPAIN-5"/>
    <property type="match status" value="1"/>
</dbReference>
<evidence type="ECO:0000256" key="3">
    <source>
        <dbReference type="SAM" id="MobiDB-lite"/>
    </source>
</evidence>
<keyword evidence="2" id="KW-0378">Hydrolase</keyword>
<dbReference type="InterPro" id="IPR038765">
    <property type="entry name" value="Papain-like_cys_pep_sf"/>
</dbReference>
<dbReference type="PROSITE" id="PS50203">
    <property type="entry name" value="CALPAIN_CAT"/>
    <property type="match status" value="1"/>
</dbReference>
<evidence type="ECO:0000259" key="4">
    <source>
        <dbReference type="PROSITE" id="PS50203"/>
    </source>
</evidence>
<dbReference type="GO" id="GO:0004198">
    <property type="term" value="F:calcium-dependent cysteine-type endopeptidase activity"/>
    <property type="evidence" value="ECO:0007669"/>
    <property type="project" value="InterPro"/>
</dbReference>
<organism evidence="5 6">
    <name type="scientific">Fusarium torreyae</name>
    <dbReference type="NCBI Taxonomy" id="1237075"/>
    <lineage>
        <taxon>Eukaryota</taxon>
        <taxon>Fungi</taxon>
        <taxon>Dikarya</taxon>
        <taxon>Ascomycota</taxon>
        <taxon>Pezizomycotina</taxon>
        <taxon>Sordariomycetes</taxon>
        <taxon>Hypocreomycetidae</taxon>
        <taxon>Hypocreales</taxon>
        <taxon>Nectriaceae</taxon>
        <taxon>Fusarium</taxon>
    </lineage>
</organism>
<evidence type="ECO:0000313" key="6">
    <source>
        <dbReference type="Proteomes" id="UP001152049"/>
    </source>
</evidence>
<feature type="active site" evidence="1 2">
    <location>
        <position position="168"/>
    </location>
</feature>
<dbReference type="Proteomes" id="UP001152049">
    <property type="component" value="Unassembled WGS sequence"/>
</dbReference>
<evidence type="ECO:0000256" key="2">
    <source>
        <dbReference type="PROSITE-ProRule" id="PRU00239"/>
    </source>
</evidence>
<feature type="active site" evidence="1 2">
    <location>
        <position position="344"/>
    </location>
</feature>
<dbReference type="PANTHER" id="PTHR10183">
    <property type="entry name" value="CALPAIN"/>
    <property type="match status" value="1"/>
</dbReference>
<dbReference type="InterPro" id="IPR022684">
    <property type="entry name" value="Calpain_cysteine_protease"/>
</dbReference>
<accession>A0A9W8RPK7</accession>
<dbReference type="OrthoDB" id="424753at2759"/>
<keyword evidence="2" id="KW-0645">Protease</keyword>
<dbReference type="PRINTS" id="PR00704">
    <property type="entry name" value="CALPAIN"/>
</dbReference>
<reference evidence="5" key="1">
    <citation type="submission" date="2022-09" db="EMBL/GenBank/DDBJ databases">
        <title>Fusarium specimens isolated from Avocado Roots.</title>
        <authorList>
            <person name="Stajich J."/>
            <person name="Roper C."/>
            <person name="Heimlech-Rivalta G."/>
        </authorList>
    </citation>
    <scope>NUCLEOTIDE SEQUENCE</scope>
    <source>
        <strain evidence="5">CF00136</strain>
    </source>
</reference>